<keyword evidence="1" id="KW-0175">Coiled coil</keyword>
<dbReference type="PANTHER" id="PTHR31005:SF8">
    <property type="entry name" value="DUF4139 DOMAIN-CONTAINING PROTEIN"/>
    <property type="match status" value="1"/>
</dbReference>
<evidence type="ECO:0000313" key="5">
    <source>
        <dbReference type="Proteomes" id="UP000231070"/>
    </source>
</evidence>
<keyword evidence="5" id="KW-1185">Reference proteome</keyword>
<feature type="chain" id="PRO_5013816184" description="DUF4139 domain-containing protein" evidence="2">
    <location>
        <begin position="26"/>
        <end position="665"/>
    </location>
</feature>
<gene>
    <name evidence="4" type="ORF">CJ014_01810</name>
</gene>
<comment type="caution">
    <text evidence="4">The sequence shown here is derived from an EMBL/GenBank/DDBJ whole genome shotgun (WGS) entry which is preliminary data.</text>
</comment>
<protein>
    <recommendedName>
        <fullName evidence="3">DUF4139 domain-containing protein</fullName>
    </recommendedName>
</protein>
<evidence type="ECO:0000256" key="1">
    <source>
        <dbReference type="SAM" id="Coils"/>
    </source>
</evidence>
<dbReference type="PANTHER" id="PTHR31005">
    <property type="entry name" value="DUF4139 DOMAIN-CONTAINING PROTEIN"/>
    <property type="match status" value="1"/>
</dbReference>
<dbReference type="InterPro" id="IPR011935">
    <property type="entry name" value="CHP02231"/>
</dbReference>
<evidence type="ECO:0000313" key="4">
    <source>
        <dbReference type="EMBL" id="PIP00860.1"/>
    </source>
</evidence>
<proteinExistence type="predicted"/>
<dbReference type="OrthoDB" id="580912at2"/>
<feature type="domain" description="DUF4139" evidence="3">
    <location>
        <begin position="215"/>
        <end position="476"/>
    </location>
</feature>
<keyword evidence="2" id="KW-0732">Signal</keyword>
<feature type="coiled-coil region" evidence="1">
    <location>
        <begin position="578"/>
        <end position="657"/>
    </location>
</feature>
<dbReference type="Pfam" id="PF13598">
    <property type="entry name" value="DUF4139"/>
    <property type="match status" value="1"/>
</dbReference>
<dbReference type="InterPro" id="IPR037291">
    <property type="entry name" value="DUF4139"/>
</dbReference>
<organism evidence="4 5">
    <name type="scientific">Pleomorphomonas carboxyditropha</name>
    <dbReference type="NCBI Taxonomy" id="2023338"/>
    <lineage>
        <taxon>Bacteria</taxon>
        <taxon>Pseudomonadati</taxon>
        <taxon>Pseudomonadota</taxon>
        <taxon>Alphaproteobacteria</taxon>
        <taxon>Hyphomicrobiales</taxon>
        <taxon>Pleomorphomonadaceae</taxon>
        <taxon>Pleomorphomonas</taxon>
    </lineage>
</organism>
<sequence>MKSMPLAAALLAAASPLVLATAALAADKVGSVLLSSGGLAEIVRTVDLAEGESRLALEIPADQADDVLKSLLVSDPAGSIVSVTLDGANAVAEAFKRLPLTREDLASTATIAAAMTGYAATIDDGAGHKASGVILGVAKVPRATAGQPIELPAVALRQDDGSFAEVLLGPGAAIVFADKELQARLDAAISTVRAAADAGFRTLGIETTGKGQRTVRLSYVVAAPVWKAAYRIVPAEGGKFRVQGWAVLENGSGEDWSDVRLTLSSANPVALRQRLVDMYWRDRREVPLLLPGGDVNLLVDGAQAGGASQEMYGMPGQADLAAEAPPPPMAMRALAMPAPAAPSRGPEAVSVEGDVGVSFTLPQPVTLKAGATLTVPIIDADLDADVVSLWREGSGSAPQAAVFLSNTTGRSVPPGIFTVYGADGYLGDAQVAGIPPGEKRFAAFAADPKTRVASERQQKTDIVGLSGGDGVLTVRRSTVWTTLYHLAAPKDEARTVMIDHARVAGTEATTDGEVVSDEPGRLRIRTGVAAGAAKDIRVTETRTDAEAVHLVDSDPDTLLFYASTRNIEPAVAEKLKAIAAIKGRVGEAERAIERAEQAGRRQADEQGRIRANLEALPETSDSAKSYIAKLAESEKAIEEAEAARAEAQTRADREKAALDAALAAF</sequence>
<dbReference type="EMBL" id="NQVN01000001">
    <property type="protein sequence ID" value="PIP00860.1"/>
    <property type="molecule type" value="Genomic_DNA"/>
</dbReference>
<accession>A0A2G9X1N5</accession>
<evidence type="ECO:0000259" key="3">
    <source>
        <dbReference type="Pfam" id="PF13598"/>
    </source>
</evidence>
<feature type="signal peptide" evidence="2">
    <location>
        <begin position="1"/>
        <end position="25"/>
    </location>
</feature>
<evidence type="ECO:0000256" key="2">
    <source>
        <dbReference type="SAM" id="SignalP"/>
    </source>
</evidence>
<reference evidence="4 5" key="1">
    <citation type="submission" date="2017-08" db="EMBL/GenBank/DDBJ databases">
        <title>Pleomorphomonas carboxidotrophicus sp. nov., a new mesophilic hydrogenogenic carboxidotroph.</title>
        <authorList>
            <person name="Esquivel-Elizondo S."/>
            <person name="Krajmalnik-Brown R."/>
            <person name="Maldonado J."/>
        </authorList>
    </citation>
    <scope>NUCLEOTIDE SEQUENCE [LARGE SCALE GENOMIC DNA]</scope>
    <source>
        <strain evidence="4 5">SVCO-16</strain>
    </source>
</reference>
<dbReference type="AlphaFoldDB" id="A0A2G9X1N5"/>
<dbReference type="Proteomes" id="UP000231070">
    <property type="component" value="Unassembled WGS sequence"/>
</dbReference>
<name>A0A2G9X1N5_9HYPH</name>